<dbReference type="InterPro" id="IPR038765">
    <property type="entry name" value="Papain-like_cys_pep_sf"/>
</dbReference>
<proteinExistence type="predicted"/>
<reference evidence="1 2" key="1">
    <citation type="journal article" date="2016" name="Nat. Commun.">
        <title>Thousands of microbial genomes shed light on interconnected biogeochemical processes in an aquifer system.</title>
        <authorList>
            <person name="Anantharaman K."/>
            <person name="Brown C.T."/>
            <person name="Hug L.A."/>
            <person name="Sharon I."/>
            <person name="Castelle C.J."/>
            <person name="Probst A.J."/>
            <person name="Thomas B.C."/>
            <person name="Singh A."/>
            <person name="Wilkins M.J."/>
            <person name="Karaoz U."/>
            <person name="Brodie E.L."/>
            <person name="Williams K.H."/>
            <person name="Hubbard S.S."/>
            <person name="Banfield J.F."/>
        </authorList>
    </citation>
    <scope>NUCLEOTIDE SEQUENCE [LARGE SCALE GENOMIC DNA]</scope>
</reference>
<dbReference type="SUPFAM" id="SSF54001">
    <property type="entry name" value="Cysteine proteinases"/>
    <property type="match status" value="1"/>
</dbReference>
<protein>
    <recommendedName>
        <fullName evidence="3">Transglutaminase-like domain-containing protein</fullName>
    </recommendedName>
</protein>
<dbReference type="AlphaFoldDB" id="A0A1F4WIY6"/>
<dbReference type="EMBL" id="MEWA01000021">
    <property type="protein sequence ID" value="OGC69351.1"/>
    <property type="molecule type" value="Genomic_DNA"/>
</dbReference>
<organism evidence="1 2">
    <name type="scientific">candidate division WWE3 bacterium RIFOXYC1_FULL_39_7</name>
    <dbReference type="NCBI Taxonomy" id="1802643"/>
    <lineage>
        <taxon>Bacteria</taxon>
        <taxon>Katanobacteria</taxon>
    </lineage>
</organism>
<accession>A0A1F4WIY6</accession>
<evidence type="ECO:0000313" key="1">
    <source>
        <dbReference type="EMBL" id="OGC69351.1"/>
    </source>
</evidence>
<evidence type="ECO:0000313" key="2">
    <source>
        <dbReference type="Proteomes" id="UP000179113"/>
    </source>
</evidence>
<sequence length="238" mass="27732">MYYNDYMAYPYHEDSNSDEELLEIARQEGEQTRITETVRALANEIDPDNKLHGEELVREVCSYVTSMLPEFTYLESLYEKNPDLEQDKRARTADELLSTSNLLPNRLRTRNISGCIETAHITRALLLAKGIPCVYTETLEENWCQNEAADFDPEAKDTNFMRGHVFIDAFIEEEGKWITVDPNEKGNTIREYGDYRKNGNKYIYPRSAKDSWDLGYKTNKDFQEAVVKYFKGQKESEN</sequence>
<name>A0A1F4WIY6_UNCKA</name>
<evidence type="ECO:0008006" key="3">
    <source>
        <dbReference type="Google" id="ProtNLM"/>
    </source>
</evidence>
<dbReference type="Proteomes" id="UP000179113">
    <property type="component" value="Unassembled WGS sequence"/>
</dbReference>
<comment type="caution">
    <text evidence="1">The sequence shown here is derived from an EMBL/GenBank/DDBJ whole genome shotgun (WGS) entry which is preliminary data.</text>
</comment>
<gene>
    <name evidence="1" type="ORF">A2415_03810</name>
</gene>